<dbReference type="Proteomes" id="UP000576225">
    <property type="component" value="Unassembled WGS sequence"/>
</dbReference>
<gene>
    <name evidence="3" type="ORF">HF882_20030</name>
</gene>
<dbReference type="Gene3D" id="3.30.700.10">
    <property type="entry name" value="Glycoprotein, Type 4 Pilin"/>
    <property type="match status" value="1"/>
</dbReference>
<comment type="caution">
    <text evidence="3">The sequence shown here is derived from an EMBL/GenBank/DDBJ whole genome shotgun (WGS) entry which is preliminary data.</text>
</comment>
<feature type="transmembrane region" description="Helical" evidence="1">
    <location>
        <begin position="12"/>
        <end position="36"/>
    </location>
</feature>
<evidence type="ECO:0000313" key="4">
    <source>
        <dbReference type="Proteomes" id="UP000576225"/>
    </source>
</evidence>
<dbReference type="AlphaFoldDB" id="A0A848B3V0"/>
<dbReference type="RefSeq" id="WP_168963878.1">
    <property type="nucleotide sequence ID" value="NZ_CALXNT010000085.1"/>
</dbReference>
<dbReference type="InterPro" id="IPR011453">
    <property type="entry name" value="DUF1559"/>
</dbReference>
<keyword evidence="1" id="KW-0472">Membrane</keyword>
<dbReference type="PANTHER" id="PTHR30093">
    <property type="entry name" value="GENERAL SECRETION PATHWAY PROTEIN G"/>
    <property type="match status" value="1"/>
</dbReference>
<dbReference type="Pfam" id="PF07596">
    <property type="entry name" value="SBP_bac_10"/>
    <property type="match status" value="1"/>
</dbReference>
<evidence type="ECO:0000256" key="1">
    <source>
        <dbReference type="SAM" id="Phobius"/>
    </source>
</evidence>
<dbReference type="InterPro" id="IPR012902">
    <property type="entry name" value="N_methyl_site"/>
</dbReference>
<sequence>MMRTINFRKNRHFTLIELLVVIAIIAILAGMLLPALNQAREKARAVSCTNKVKQVALTVISYCSDNEDRGPNTTSNDNTWSDKLKPYMGNKSRYDGAYSCPGDSVDEWKEEGNESYPLSYTFAAPADDPGNGTSKLSRIRKASQVGFTMEKFATRDGGPYHNWGHYFWRWGGTATTTPPLYTSYKHNGRTNLSFADGHVASYTRSEFDPANSSPDKLKVDFSLFCNLEGQ</sequence>
<evidence type="ECO:0000313" key="3">
    <source>
        <dbReference type="EMBL" id="NMD88877.1"/>
    </source>
</evidence>
<dbReference type="Pfam" id="PF07963">
    <property type="entry name" value="N_methyl"/>
    <property type="match status" value="1"/>
</dbReference>
<proteinExistence type="predicted"/>
<dbReference type="InterPro" id="IPR045584">
    <property type="entry name" value="Pilin-like"/>
</dbReference>
<accession>A0A848B3V0</accession>
<feature type="domain" description="DUF1559" evidence="2">
    <location>
        <begin position="38"/>
        <end position="97"/>
    </location>
</feature>
<keyword evidence="1" id="KW-0812">Transmembrane</keyword>
<dbReference type="NCBIfam" id="TIGR02532">
    <property type="entry name" value="IV_pilin_GFxxxE"/>
    <property type="match status" value="1"/>
</dbReference>
<protein>
    <submittedName>
        <fullName evidence="3">DUF1559 domain-containing protein</fullName>
    </submittedName>
</protein>
<keyword evidence="1" id="KW-1133">Transmembrane helix</keyword>
<organism evidence="3 4">
    <name type="scientific">Victivallis vadensis</name>
    <dbReference type="NCBI Taxonomy" id="172901"/>
    <lineage>
        <taxon>Bacteria</taxon>
        <taxon>Pseudomonadati</taxon>
        <taxon>Lentisphaerota</taxon>
        <taxon>Lentisphaeria</taxon>
        <taxon>Victivallales</taxon>
        <taxon>Victivallaceae</taxon>
        <taxon>Victivallis</taxon>
    </lineage>
</organism>
<dbReference type="SUPFAM" id="SSF54523">
    <property type="entry name" value="Pili subunits"/>
    <property type="match status" value="1"/>
</dbReference>
<reference evidence="3 4" key="1">
    <citation type="submission" date="2020-04" db="EMBL/GenBank/DDBJ databases">
        <authorList>
            <person name="Hitch T.C.A."/>
            <person name="Wylensek D."/>
            <person name="Clavel T."/>
        </authorList>
    </citation>
    <scope>NUCLEOTIDE SEQUENCE [LARGE SCALE GENOMIC DNA]</scope>
    <source>
        <strain evidence="3 4">COR2-253-APC-1A</strain>
    </source>
</reference>
<name>A0A848B3V0_9BACT</name>
<dbReference type="EMBL" id="JABAEW010000063">
    <property type="protein sequence ID" value="NMD88877.1"/>
    <property type="molecule type" value="Genomic_DNA"/>
</dbReference>
<evidence type="ECO:0000259" key="2">
    <source>
        <dbReference type="Pfam" id="PF07596"/>
    </source>
</evidence>